<accession>A0AB34I1B0</accession>
<gene>
    <name evidence="8" type="ORF">J1605_017458</name>
</gene>
<dbReference type="SMART" id="SM00150">
    <property type="entry name" value="SPEC"/>
    <property type="match status" value="4"/>
</dbReference>
<keyword evidence="4" id="KW-0472">Membrane</keyword>
<keyword evidence="9" id="KW-1185">Reference proteome</keyword>
<keyword evidence="5" id="KW-0539">Nucleus</keyword>
<reference evidence="8 9" key="1">
    <citation type="submission" date="2022-11" db="EMBL/GenBank/DDBJ databases">
        <title>Whole genome sequence of Eschrichtius robustus ER-17-0199.</title>
        <authorList>
            <person name="Bruniche-Olsen A."/>
            <person name="Black A.N."/>
            <person name="Fields C.J."/>
            <person name="Walden K."/>
            <person name="Dewoody J.A."/>
        </authorList>
    </citation>
    <scope>NUCLEOTIDE SEQUENCE [LARGE SCALE GENOMIC DNA]</scope>
    <source>
        <strain evidence="8">ER-17-0199</strain>
        <tissue evidence="8">Blubber</tissue>
    </source>
</reference>
<evidence type="ECO:0000313" key="9">
    <source>
        <dbReference type="Proteomes" id="UP001159641"/>
    </source>
</evidence>
<evidence type="ECO:0000256" key="2">
    <source>
        <dbReference type="ARBA" id="ARBA00022553"/>
    </source>
</evidence>
<dbReference type="PANTHER" id="PTHR14514">
    <property type="entry name" value="PKA ANCHORING PROTEIN"/>
    <property type="match status" value="1"/>
</dbReference>
<dbReference type="GO" id="GO:0031965">
    <property type="term" value="C:nuclear membrane"/>
    <property type="evidence" value="ECO:0007669"/>
    <property type="project" value="UniProtKB-SubCell"/>
</dbReference>
<dbReference type="Pfam" id="PF25035">
    <property type="entry name" value="SYNE1"/>
    <property type="match status" value="1"/>
</dbReference>
<feature type="compositionally biased region" description="Low complexity" evidence="6">
    <location>
        <begin position="396"/>
        <end position="416"/>
    </location>
</feature>
<dbReference type="FunFam" id="1.20.58.60:FF:000126">
    <property type="entry name" value="Spectrin repeat containing, nuclear envelope 1a"/>
    <property type="match status" value="1"/>
</dbReference>
<evidence type="ECO:0000256" key="5">
    <source>
        <dbReference type="ARBA" id="ARBA00023242"/>
    </source>
</evidence>
<keyword evidence="3" id="KW-0677">Repeat</keyword>
<dbReference type="InterPro" id="IPR056887">
    <property type="entry name" value="SYNE1/2_dom"/>
</dbReference>
<dbReference type="InterPro" id="IPR002017">
    <property type="entry name" value="Spectrin_repeat"/>
</dbReference>
<dbReference type="SUPFAM" id="SSF46966">
    <property type="entry name" value="Spectrin repeat"/>
    <property type="match status" value="3"/>
</dbReference>
<dbReference type="Gene3D" id="1.20.58.60">
    <property type="match status" value="4"/>
</dbReference>
<feature type="domain" description="Nesprin-1/2" evidence="7">
    <location>
        <begin position="362"/>
        <end position="468"/>
    </location>
</feature>
<evidence type="ECO:0000256" key="3">
    <source>
        <dbReference type="ARBA" id="ARBA00022737"/>
    </source>
</evidence>
<evidence type="ECO:0000256" key="4">
    <source>
        <dbReference type="ARBA" id="ARBA00023136"/>
    </source>
</evidence>
<dbReference type="FunFam" id="1.20.58.60:FF:000157">
    <property type="entry name" value="Nesprin-1 isoform 1"/>
    <property type="match status" value="1"/>
</dbReference>
<dbReference type="InterPro" id="IPR018159">
    <property type="entry name" value="Spectrin/alpha-actinin"/>
</dbReference>
<protein>
    <recommendedName>
        <fullName evidence="7">Nesprin-1/2 domain-containing protein</fullName>
    </recommendedName>
</protein>
<dbReference type="AlphaFoldDB" id="A0AB34I1B0"/>
<organism evidence="8 9">
    <name type="scientific">Eschrichtius robustus</name>
    <name type="common">California gray whale</name>
    <name type="synonym">Eschrichtius gibbosus</name>
    <dbReference type="NCBI Taxonomy" id="9764"/>
    <lineage>
        <taxon>Eukaryota</taxon>
        <taxon>Metazoa</taxon>
        <taxon>Chordata</taxon>
        <taxon>Craniata</taxon>
        <taxon>Vertebrata</taxon>
        <taxon>Euteleostomi</taxon>
        <taxon>Mammalia</taxon>
        <taxon>Eutheria</taxon>
        <taxon>Laurasiatheria</taxon>
        <taxon>Artiodactyla</taxon>
        <taxon>Whippomorpha</taxon>
        <taxon>Cetacea</taxon>
        <taxon>Mysticeti</taxon>
        <taxon>Eschrichtiidae</taxon>
        <taxon>Eschrichtius</taxon>
    </lineage>
</organism>
<dbReference type="CDD" id="cd00176">
    <property type="entry name" value="SPEC"/>
    <property type="match status" value="3"/>
</dbReference>
<feature type="region of interest" description="Disordered" evidence="6">
    <location>
        <begin position="393"/>
        <end position="432"/>
    </location>
</feature>
<dbReference type="EMBL" id="JAIQCJ010000254">
    <property type="protein sequence ID" value="KAJ8797230.1"/>
    <property type="molecule type" value="Genomic_DNA"/>
</dbReference>
<comment type="caution">
    <text evidence="8">The sequence shown here is derived from an EMBL/GenBank/DDBJ whole genome shotgun (WGS) entry which is preliminary data.</text>
</comment>
<evidence type="ECO:0000313" key="8">
    <source>
        <dbReference type="EMBL" id="KAJ8797230.1"/>
    </source>
</evidence>
<dbReference type="Pfam" id="PF00435">
    <property type="entry name" value="Spectrin"/>
    <property type="match status" value="4"/>
</dbReference>
<evidence type="ECO:0000259" key="7">
    <source>
        <dbReference type="Pfam" id="PF25035"/>
    </source>
</evidence>
<dbReference type="PANTHER" id="PTHR14514:SF3">
    <property type="entry name" value="NESPRIN-1"/>
    <property type="match status" value="1"/>
</dbReference>
<dbReference type="Proteomes" id="UP001159641">
    <property type="component" value="Unassembled WGS sequence"/>
</dbReference>
<evidence type="ECO:0000256" key="6">
    <source>
        <dbReference type="SAM" id="MobiDB-lite"/>
    </source>
</evidence>
<name>A0AB34I1B0_ESCRO</name>
<keyword evidence="2" id="KW-0597">Phosphoprotein</keyword>
<proteinExistence type="predicted"/>
<sequence length="735" mass="84726">MSVREFSNPLLTAIPTVSKVKKLKETLVAVQQLDKNMSSLRTWLAHIESELAKPIVYDSCDSEEIQKKLNKQQVTTEHRELQRDIEKHSTGVASVLNLCEVLLHDCDACATDAECGSIQQATRNLDRRWRNICAVSMERRLKIEETWRLWQKFLDDFSRFEDWLKCSERVAAFPSSSGVLYTVAKDELKKFEGFQRQVHETLTQLELINKQYRRLARENRTDSACSLKHMIHEGNQRWDNLQKRVTSILRRLKHFIGQREEFETARDSILVWLTEMDLQLTNIEHFSECDVQAKIKQLKAFQQEISLNRNKIEQIIAQGEQLIEKSEPLDATFIEEELDELRRYCQEVFGRVERYHKKLIRLPLPDDEHDLSDRELELEEAAALSDLHWRDTSADSVLSPQPSSNPSLSLAQPLQSERSGRDTPASVDSIPLEWDHDYDLSRDLESAVSRALPSEDEEGQEDKDFYLRGAVGLSDVMIPASPEAYVKLTESAIRNTSGDPSTLESQIQQLGKALDDSHFQMQQMENIIHSKTPTGPELDSSYRGYMKLLGECSGSIDSVKRLEHKLAEEEEHFPGFVNLNSTETQTAGVIDRWELLQAQALSKELRTKQNPQRWQQFHSDLNRVLTWLRETEEDLERLQRLQCSTDIQPIALQIKKLKELQKAVDHHKAIILSINLCSSEFTQTGSEESQDLQGRLSQMNGRWERVCSLLEEWRGLLQDALMQCQHSASHVGDLL</sequence>
<comment type="subcellular location">
    <subcellularLocation>
        <location evidence="1">Nucleus membrane</location>
    </subcellularLocation>
</comment>
<evidence type="ECO:0000256" key="1">
    <source>
        <dbReference type="ARBA" id="ARBA00004126"/>
    </source>
</evidence>